<protein>
    <submittedName>
        <fullName evidence="2">Uncharacterized protein</fullName>
    </submittedName>
</protein>
<dbReference type="Proteomes" id="UP000596035">
    <property type="component" value="Chromosome"/>
</dbReference>
<sequence length="51" mass="5517">MSVPIGDVLGIMTTLIVGFINIIVLLLMALIDAKKVTAPGKVRLLFCKTKF</sequence>
<name>A0AA92L9T3_9FIRM</name>
<gene>
    <name evidence="2" type="ORF">I5Q82_08270</name>
</gene>
<dbReference type="EMBL" id="CP065321">
    <property type="protein sequence ID" value="QQR31636.1"/>
    <property type="molecule type" value="Genomic_DNA"/>
</dbReference>
<proteinExistence type="predicted"/>
<organism evidence="2 3">
    <name type="scientific">Acutalibacter muris</name>
    <dbReference type="NCBI Taxonomy" id="1796620"/>
    <lineage>
        <taxon>Bacteria</taxon>
        <taxon>Bacillati</taxon>
        <taxon>Bacillota</taxon>
        <taxon>Clostridia</taxon>
        <taxon>Eubacteriales</taxon>
        <taxon>Acutalibacteraceae</taxon>
        <taxon>Acutalibacter</taxon>
    </lineage>
</organism>
<evidence type="ECO:0000256" key="1">
    <source>
        <dbReference type="SAM" id="Phobius"/>
    </source>
</evidence>
<dbReference type="AlphaFoldDB" id="A0AA92L9T3"/>
<keyword evidence="1" id="KW-0472">Membrane</keyword>
<evidence type="ECO:0000313" key="3">
    <source>
        <dbReference type="Proteomes" id="UP000596035"/>
    </source>
</evidence>
<keyword evidence="1" id="KW-1133">Transmembrane helix</keyword>
<reference evidence="2 3" key="1">
    <citation type="submission" date="2020-11" db="EMBL/GenBank/DDBJ databases">
        <title>Closed and high quality bacterial genomes of the OMM12 community.</title>
        <authorList>
            <person name="Marbouty M."/>
            <person name="Lamy-Besnier Q."/>
            <person name="Debarbieux L."/>
            <person name="Koszul R."/>
        </authorList>
    </citation>
    <scope>NUCLEOTIDE SEQUENCE [LARGE SCALE GENOMIC DNA]</scope>
    <source>
        <strain evidence="2 3">KB18</strain>
    </source>
</reference>
<feature type="transmembrane region" description="Helical" evidence="1">
    <location>
        <begin position="12"/>
        <end position="31"/>
    </location>
</feature>
<accession>A0AA92L9T3</accession>
<dbReference type="RefSeq" id="WP_157130634.1">
    <property type="nucleotide sequence ID" value="NZ_CP021422.1"/>
</dbReference>
<keyword evidence="1" id="KW-0812">Transmembrane</keyword>
<evidence type="ECO:0000313" key="2">
    <source>
        <dbReference type="EMBL" id="QQR31636.1"/>
    </source>
</evidence>